<dbReference type="Proteomes" id="UP000193303">
    <property type="component" value="Unassembled WGS sequence"/>
</dbReference>
<keyword evidence="1" id="KW-0963">Cytoplasm</keyword>
<keyword evidence="5" id="KW-0949">S-adenosyl-L-methionine</keyword>
<keyword evidence="6" id="KW-0819">tRNA processing</keyword>
<dbReference type="GO" id="GO:0005737">
    <property type="term" value="C:cytoplasm"/>
    <property type="evidence" value="ECO:0007669"/>
    <property type="project" value="TreeGrafter"/>
</dbReference>
<dbReference type="Gene3D" id="3.30.9.10">
    <property type="entry name" value="D-Amino Acid Oxidase, subunit A, domain 2"/>
    <property type="match status" value="1"/>
</dbReference>
<comment type="caution">
    <text evidence="12">The sequence shown here is derived from an EMBL/GenBank/DDBJ whole genome shotgun (WGS) entry which is preliminary data.</text>
</comment>
<evidence type="ECO:0000256" key="10">
    <source>
        <dbReference type="SAM" id="MobiDB-lite"/>
    </source>
</evidence>
<evidence type="ECO:0000256" key="3">
    <source>
        <dbReference type="ARBA" id="ARBA00022630"/>
    </source>
</evidence>
<keyword evidence="8" id="KW-0560">Oxidoreductase</keyword>
<evidence type="ECO:0000259" key="11">
    <source>
        <dbReference type="Pfam" id="PF01266"/>
    </source>
</evidence>
<dbReference type="AlphaFoldDB" id="A0A1X3DLA6"/>
<dbReference type="NCBIfam" id="TIGR03197">
    <property type="entry name" value="MnmC_Cterm"/>
    <property type="match status" value="1"/>
</dbReference>
<keyword evidence="4" id="KW-0808">Transferase</keyword>
<reference evidence="13" key="1">
    <citation type="submission" date="2017-01" db="EMBL/GenBank/DDBJ databases">
        <authorList>
            <person name="Mah S.A."/>
            <person name="Swanson W.J."/>
            <person name="Moy G.W."/>
            <person name="Vacquier V.D."/>
        </authorList>
    </citation>
    <scope>NUCLEOTIDE SEQUENCE [LARGE SCALE GENOMIC DNA]</scope>
    <source>
        <strain evidence="13">124861</strain>
    </source>
</reference>
<evidence type="ECO:0000256" key="1">
    <source>
        <dbReference type="ARBA" id="ARBA00022490"/>
    </source>
</evidence>
<dbReference type="InterPro" id="IPR017610">
    <property type="entry name" value="tRNA_S-uridine_synth_MnmC_C"/>
</dbReference>
<keyword evidence="2" id="KW-0489">Methyltransferase</keyword>
<dbReference type="InterPro" id="IPR006076">
    <property type="entry name" value="FAD-dep_OxRdtase"/>
</dbReference>
<evidence type="ECO:0000256" key="6">
    <source>
        <dbReference type="ARBA" id="ARBA00022694"/>
    </source>
</evidence>
<dbReference type="GO" id="GO:0016645">
    <property type="term" value="F:oxidoreductase activity, acting on the CH-NH group of donors"/>
    <property type="evidence" value="ECO:0007669"/>
    <property type="project" value="InterPro"/>
</dbReference>
<dbReference type="SUPFAM" id="SSF51905">
    <property type="entry name" value="FAD/NAD(P)-binding domain"/>
    <property type="match status" value="1"/>
</dbReference>
<dbReference type="Gene3D" id="3.50.50.60">
    <property type="entry name" value="FAD/NAD(P)-binding domain"/>
    <property type="match status" value="1"/>
</dbReference>
<dbReference type="STRING" id="1931275.BV914_03285"/>
<organism evidence="12 13">
    <name type="scientific">Neisseria dumasiana</name>
    <dbReference type="NCBI Taxonomy" id="1931275"/>
    <lineage>
        <taxon>Bacteria</taxon>
        <taxon>Pseudomonadati</taxon>
        <taxon>Pseudomonadota</taxon>
        <taxon>Betaproteobacteria</taxon>
        <taxon>Neisseriales</taxon>
        <taxon>Neisseriaceae</taxon>
        <taxon>Neisseria</taxon>
    </lineage>
</organism>
<gene>
    <name evidence="12" type="ORF">BV912_00280</name>
</gene>
<protein>
    <submittedName>
        <fullName evidence="12">Oxidoreductase</fullName>
    </submittedName>
</protein>
<evidence type="ECO:0000256" key="4">
    <source>
        <dbReference type="ARBA" id="ARBA00022679"/>
    </source>
</evidence>
<evidence type="ECO:0000313" key="12">
    <source>
        <dbReference type="EMBL" id="OSI25348.1"/>
    </source>
</evidence>
<evidence type="ECO:0000256" key="9">
    <source>
        <dbReference type="ARBA" id="ARBA00023268"/>
    </source>
</evidence>
<dbReference type="GO" id="GO:0008168">
    <property type="term" value="F:methyltransferase activity"/>
    <property type="evidence" value="ECO:0007669"/>
    <property type="project" value="UniProtKB-KW"/>
</dbReference>
<dbReference type="RefSeq" id="WP_085357525.1">
    <property type="nucleotide sequence ID" value="NZ_MTAB01000001.1"/>
</dbReference>
<dbReference type="OrthoDB" id="9786494at2"/>
<feature type="domain" description="FAD dependent oxidoreductase" evidence="11">
    <location>
        <begin position="131"/>
        <end position="526"/>
    </location>
</feature>
<evidence type="ECO:0000256" key="7">
    <source>
        <dbReference type="ARBA" id="ARBA00022827"/>
    </source>
</evidence>
<evidence type="ECO:0000256" key="8">
    <source>
        <dbReference type="ARBA" id="ARBA00023002"/>
    </source>
</evidence>
<sequence>MNCLAWNHPPALSCLADAVRSHAKPLYLIVCLPDRRIPEFRPSEQPCAEESALRQAIAGKLGCIQFNGANVLENILPGVHLWLMPSENAARLGEHFPQPVQWQTEAVPQLPPQTVKPWFRPSEHRAAPNRAVIVGAGIAGASTARALAEHGLPVTVLEAAEPANAASGNRQGLLYAKISPHNTEQTELLLCGYGYTRRLLETLLPDRESWGGNGVLHLNHDTEETRRNQALSAHSHHAHLYRPVDADEAAQIAGIETAQSGLYWPQGVWLNPPALVRALLDHPLIELHTRTPVLAAEHDGNEWQVRTPERTFSGSHLIYCTGAHSPQAADPNVSALPYRLVRGQTDLAAAVPYSEQLRCALSGASYISPAWQGLHCYGATFVQHDTGTDWRETDRQTNRANLHELNEQLAAQLLWRSSPTSLWRSSPSSFSDGLDGSHQQHRPSETRSDGLTPQGHAALRCDSPDHLPIVGALGDIAAMQNVYAKLALDKNYRLNAPCPYLPNAYINTAHGSRGLATAPICAAAVAADILGLPNPLSPRIRHALAPNRTIIRAIVRQQPLLGKAV</sequence>
<keyword evidence="7" id="KW-0274">FAD</keyword>
<feature type="region of interest" description="Disordered" evidence="10">
    <location>
        <begin position="426"/>
        <end position="458"/>
    </location>
</feature>
<keyword evidence="9" id="KW-0511">Multifunctional enzyme</keyword>
<dbReference type="PANTHER" id="PTHR13847:SF283">
    <property type="entry name" value="TRNA 5-METHYLAMINOMETHYL-2-THIOURIDINE BIOSYNTHESIS BIFUNCTIONAL PROTEIN MNMC"/>
    <property type="match status" value="1"/>
</dbReference>
<accession>A0A1X3DLA6</accession>
<dbReference type="EMBL" id="MTAB01000001">
    <property type="protein sequence ID" value="OSI25348.1"/>
    <property type="molecule type" value="Genomic_DNA"/>
</dbReference>
<proteinExistence type="predicted"/>
<keyword evidence="3" id="KW-0285">Flavoprotein</keyword>
<dbReference type="GO" id="GO:0032259">
    <property type="term" value="P:methylation"/>
    <property type="evidence" value="ECO:0007669"/>
    <property type="project" value="UniProtKB-KW"/>
</dbReference>
<dbReference type="Pfam" id="PF01266">
    <property type="entry name" value="DAO"/>
    <property type="match status" value="1"/>
</dbReference>
<dbReference type="InterPro" id="IPR036188">
    <property type="entry name" value="FAD/NAD-bd_sf"/>
</dbReference>
<evidence type="ECO:0000256" key="2">
    <source>
        <dbReference type="ARBA" id="ARBA00022603"/>
    </source>
</evidence>
<dbReference type="PANTHER" id="PTHR13847">
    <property type="entry name" value="SARCOSINE DEHYDROGENASE-RELATED"/>
    <property type="match status" value="1"/>
</dbReference>
<name>A0A1X3DLA6_9NEIS</name>
<evidence type="ECO:0000313" key="13">
    <source>
        <dbReference type="Proteomes" id="UP000193303"/>
    </source>
</evidence>
<evidence type="ECO:0000256" key="5">
    <source>
        <dbReference type="ARBA" id="ARBA00022691"/>
    </source>
</evidence>
<dbReference type="GO" id="GO:0008033">
    <property type="term" value="P:tRNA processing"/>
    <property type="evidence" value="ECO:0007669"/>
    <property type="project" value="UniProtKB-KW"/>
</dbReference>